<organism evidence="7 8">
    <name type="scientific">Loxostege sticticalis</name>
    <name type="common">Beet webworm moth</name>
    <dbReference type="NCBI Taxonomy" id="481309"/>
    <lineage>
        <taxon>Eukaryota</taxon>
        <taxon>Metazoa</taxon>
        <taxon>Ecdysozoa</taxon>
        <taxon>Arthropoda</taxon>
        <taxon>Hexapoda</taxon>
        <taxon>Insecta</taxon>
        <taxon>Pterygota</taxon>
        <taxon>Neoptera</taxon>
        <taxon>Endopterygota</taxon>
        <taxon>Lepidoptera</taxon>
        <taxon>Glossata</taxon>
        <taxon>Ditrysia</taxon>
        <taxon>Pyraloidea</taxon>
        <taxon>Crambidae</taxon>
        <taxon>Pyraustinae</taxon>
        <taxon>Loxostege</taxon>
    </lineage>
</organism>
<dbReference type="SMART" id="SM00355">
    <property type="entry name" value="ZnF_C2H2"/>
    <property type="match status" value="3"/>
</dbReference>
<keyword evidence="8" id="KW-1185">Reference proteome</keyword>
<reference evidence="7 8" key="1">
    <citation type="submission" date="2024-06" db="EMBL/GenBank/DDBJ databases">
        <title>A chromosome-level genome assembly of beet webworm, Loxostege sticticalis.</title>
        <authorList>
            <person name="Zhang Y."/>
        </authorList>
    </citation>
    <scope>NUCLEOTIDE SEQUENCE [LARGE SCALE GENOMIC DNA]</scope>
    <source>
        <strain evidence="7">AQ026</strain>
        <tissue evidence="7">Whole body</tissue>
    </source>
</reference>
<comment type="caution">
    <text evidence="7">The sequence shown here is derived from an EMBL/GenBank/DDBJ whole genome shotgun (WGS) entry which is preliminary data.</text>
</comment>
<proteinExistence type="predicted"/>
<accession>A0ABR3HLA6</accession>
<feature type="domain" description="C2H2-type" evidence="6">
    <location>
        <begin position="593"/>
        <end position="615"/>
    </location>
</feature>
<evidence type="ECO:0000256" key="2">
    <source>
        <dbReference type="ARBA" id="ARBA00022737"/>
    </source>
</evidence>
<feature type="domain" description="C2H2-type" evidence="6">
    <location>
        <begin position="539"/>
        <end position="566"/>
    </location>
</feature>
<evidence type="ECO:0000313" key="8">
    <source>
        <dbReference type="Proteomes" id="UP001549920"/>
    </source>
</evidence>
<evidence type="ECO:0000256" key="5">
    <source>
        <dbReference type="PROSITE-ProRule" id="PRU00042"/>
    </source>
</evidence>
<dbReference type="InterPro" id="IPR050688">
    <property type="entry name" value="Zinc_finger/UBP_domain"/>
</dbReference>
<keyword evidence="1" id="KW-0479">Metal-binding</keyword>
<evidence type="ECO:0000256" key="1">
    <source>
        <dbReference type="ARBA" id="ARBA00022723"/>
    </source>
</evidence>
<dbReference type="Gene3D" id="3.30.160.60">
    <property type="entry name" value="Classic Zinc Finger"/>
    <property type="match status" value="1"/>
</dbReference>
<protein>
    <recommendedName>
        <fullName evidence="6">C2H2-type domain-containing protein</fullName>
    </recommendedName>
</protein>
<name>A0ABR3HLA6_LOXSC</name>
<evidence type="ECO:0000256" key="3">
    <source>
        <dbReference type="ARBA" id="ARBA00022771"/>
    </source>
</evidence>
<keyword evidence="2" id="KW-0677">Repeat</keyword>
<dbReference type="Proteomes" id="UP001549920">
    <property type="component" value="Unassembled WGS sequence"/>
</dbReference>
<evidence type="ECO:0000259" key="6">
    <source>
        <dbReference type="PROSITE" id="PS50157"/>
    </source>
</evidence>
<gene>
    <name evidence="7" type="ORF">ABMA27_004959</name>
</gene>
<evidence type="ECO:0000313" key="7">
    <source>
        <dbReference type="EMBL" id="KAL0871186.1"/>
    </source>
</evidence>
<dbReference type="PANTHER" id="PTHR24403">
    <property type="entry name" value="ZINC FINGER PROTEIN"/>
    <property type="match status" value="1"/>
</dbReference>
<dbReference type="PROSITE" id="PS00028">
    <property type="entry name" value="ZINC_FINGER_C2H2_1"/>
    <property type="match status" value="3"/>
</dbReference>
<dbReference type="PANTHER" id="PTHR24403:SF67">
    <property type="entry name" value="FI01116P-RELATED"/>
    <property type="match status" value="1"/>
</dbReference>
<sequence>MDKGNYETYEYPSVNESESEPDQFFIVQDNGTFLITNREVQYVTQVQNAKDTLEPSQPCNVYDVVPQQFLVDVDNASELISVSDHYVSEAQSNLFSNSYLLQPEAATATEPMEHTIAESVDEVAETGKQSGSCTEITLSDEQYQMLEQKGWLLLEIGDKIYVLNTLGLHDITTNNKLIEKLRHESQSNASQDINIGTCNLENDATMIFQPDQKDFQSLQGPMEEPEKIIKENDSSVDVSSVQNRSVLIGSKDNVAVKEEQPVTSTETIMINKDSPADLEQDTEMNTRILVIENEKIRREGNTLKVKTKLSLKDFPDKIVLGKSSNGKRLVAKVIKQNTEANFQPLESHKEKPEDSAVLISLSAPYKSTDESEFYMLLQHLFRNNVYKNKCTADDVVTADSVISQLLHIPAFKPSLIDNDLIITKVLQKVDSSGKVLNKSLAVVVTGKVSQIAEEWRFIHLPHMLQKMLNDTEEIVLNYKKNGSANNFIVKDDFSVLHVQITEAKEAPTGVVRISVTVNKRNIPIQLITNRIQQQPNKMYACSACAAVFGTELELKDHQADHSLEAEDMLTIDIDQSNKTSNYCIVDTAKGKSYTCMLCYETFTRLATCKNHLKTHYFLEKNESAQDDNKTKAIYKCNMCTCTYFHPSTLSKHILSRHINKGAVLNDNNYLNQ</sequence>
<keyword evidence="4" id="KW-0862">Zinc</keyword>
<dbReference type="InterPro" id="IPR013087">
    <property type="entry name" value="Znf_C2H2_type"/>
</dbReference>
<dbReference type="EMBL" id="JBEUOH010000017">
    <property type="protein sequence ID" value="KAL0871186.1"/>
    <property type="molecule type" value="Genomic_DNA"/>
</dbReference>
<keyword evidence="3 5" id="KW-0863">Zinc-finger</keyword>
<dbReference type="PROSITE" id="PS50157">
    <property type="entry name" value="ZINC_FINGER_C2H2_2"/>
    <property type="match status" value="2"/>
</dbReference>
<evidence type="ECO:0000256" key="4">
    <source>
        <dbReference type="ARBA" id="ARBA00022833"/>
    </source>
</evidence>